<keyword evidence="3" id="KW-1185">Reference proteome</keyword>
<reference evidence="2 3" key="1">
    <citation type="submission" date="2020-08" db="EMBL/GenBank/DDBJ databases">
        <title>Sequencing the genomes of 1000 actinobacteria strains.</title>
        <authorList>
            <person name="Klenk H.-P."/>
        </authorList>
    </citation>
    <scope>NUCLEOTIDE SEQUENCE [LARGE SCALE GENOMIC DNA]</scope>
    <source>
        <strain evidence="2 3">DSM 45784</strain>
    </source>
</reference>
<dbReference type="AlphaFoldDB" id="A0A7W7GCT4"/>
<evidence type="ECO:0000313" key="2">
    <source>
        <dbReference type="EMBL" id="MBB4703839.1"/>
    </source>
</evidence>
<sequence>MRTGKPMARAAIDGHGVSKPTREGTGSHSTEVVIGHARRRPMVDPAAAPITVPQAVPSPIRHAANNRRIVVEPATRSRTRRDREPPDRPAPASAQPRATTSAARTNRRQDEPPPAGRFLESPFDVGGRGVTQPVVEPGPLDRRCPMEGRVDDQLLRLQVKAQVSRHLRRDEHPFHVGTGGLGDGRGNARPRERPLLGGRSGVVDDRHSVDVHVLSCNDYDRILVIRRPRVSREITEQRSVTDETRRRDVFQVR</sequence>
<dbReference type="Proteomes" id="UP000542210">
    <property type="component" value="Unassembled WGS sequence"/>
</dbReference>
<evidence type="ECO:0000313" key="3">
    <source>
        <dbReference type="Proteomes" id="UP000542210"/>
    </source>
</evidence>
<accession>A0A7W7GCT4</accession>
<protein>
    <submittedName>
        <fullName evidence="2">Uncharacterized protein</fullName>
    </submittedName>
</protein>
<gene>
    <name evidence="2" type="ORF">BJ982_005383</name>
</gene>
<comment type="caution">
    <text evidence="2">The sequence shown here is derived from an EMBL/GenBank/DDBJ whole genome shotgun (WGS) entry which is preliminary data.</text>
</comment>
<feature type="region of interest" description="Disordered" evidence="1">
    <location>
        <begin position="1"/>
        <end position="30"/>
    </location>
</feature>
<proteinExistence type="predicted"/>
<organism evidence="2 3">
    <name type="scientific">Sphaerisporangium siamense</name>
    <dbReference type="NCBI Taxonomy" id="795645"/>
    <lineage>
        <taxon>Bacteria</taxon>
        <taxon>Bacillati</taxon>
        <taxon>Actinomycetota</taxon>
        <taxon>Actinomycetes</taxon>
        <taxon>Streptosporangiales</taxon>
        <taxon>Streptosporangiaceae</taxon>
        <taxon>Sphaerisporangium</taxon>
    </lineage>
</organism>
<feature type="region of interest" description="Disordered" evidence="1">
    <location>
        <begin position="55"/>
        <end position="144"/>
    </location>
</feature>
<feature type="compositionally biased region" description="Low complexity" evidence="1">
    <location>
        <begin position="90"/>
        <end position="104"/>
    </location>
</feature>
<dbReference type="EMBL" id="JACHND010000001">
    <property type="protein sequence ID" value="MBB4703839.1"/>
    <property type="molecule type" value="Genomic_DNA"/>
</dbReference>
<name>A0A7W7GCT4_9ACTN</name>
<evidence type="ECO:0000256" key="1">
    <source>
        <dbReference type="SAM" id="MobiDB-lite"/>
    </source>
</evidence>